<organism evidence="2 3">
    <name type="scientific">Sistotremastrum suecicum HHB10207 ss-3</name>
    <dbReference type="NCBI Taxonomy" id="1314776"/>
    <lineage>
        <taxon>Eukaryota</taxon>
        <taxon>Fungi</taxon>
        <taxon>Dikarya</taxon>
        <taxon>Basidiomycota</taxon>
        <taxon>Agaricomycotina</taxon>
        <taxon>Agaricomycetes</taxon>
        <taxon>Sistotremastrales</taxon>
        <taxon>Sistotremastraceae</taxon>
        <taxon>Sistotremastrum</taxon>
    </lineage>
</organism>
<keyword evidence="3" id="KW-1185">Reference proteome</keyword>
<sequence length="123" mass="14065">MRLCNLQGVVMPLFWAVLLRTRHMHVTNSIFQLLWHRKFLPGFLADCYYNTSASIVKLELFRFPFTLSSLASGLSCVTLRVGGRYNFVGLSWPEASSRHHHRCTKPYSSPTMPSVEALTILSF</sequence>
<reference evidence="2 3" key="1">
    <citation type="journal article" date="2016" name="Mol. Biol. Evol.">
        <title>Comparative Genomics of Early-Diverging Mushroom-Forming Fungi Provides Insights into the Origins of Lignocellulose Decay Capabilities.</title>
        <authorList>
            <person name="Nagy L.G."/>
            <person name="Riley R."/>
            <person name="Tritt A."/>
            <person name="Adam C."/>
            <person name="Daum C."/>
            <person name="Floudas D."/>
            <person name="Sun H."/>
            <person name="Yadav J.S."/>
            <person name="Pangilinan J."/>
            <person name="Larsson K.H."/>
            <person name="Matsuura K."/>
            <person name="Barry K."/>
            <person name="Labutti K."/>
            <person name="Kuo R."/>
            <person name="Ohm R.A."/>
            <person name="Bhattacharya S.S."/>
            <person name="Shirouzu T."/>
            <person name="Yoshinaga Y."/>
            <person name="Martin F.M."/>
            <person name="Grigoriev I.V."/>
            <person name="Hibbett D.S."/>
        </authorList>
    </citation>
    <scope>NUCLEOTIDE SEQUENCE [LARGE SCALE GENOMIC DNA]</scope>
    <source>
        <strain evidence="2 3">HHB10207 ss-3</strain>
    </source>
</reference>
<gene>
    <name evidence="2" type="ORF">SISSUDRAFT_107089</name>
</gene>
<proteinExistence type="predicted"/>
<dbReference type="Proteomes" id="UP000076798">
    <property type="component" value="Unassembled WGS sequence"/>
</dbReference>
<evidence type="ECO:0000313" key="3">
    <source>
        <dbReference type="Proteomes" id="UP000076798"/>
    </source>
</evidence>
<feature type="chain" id="PRO_5007871028" description="Secreted protein" evidence="1">
    <location>
        <begin position="22"/>
        <end position="123"/>
    </location>
</feature>
<accession>A0A166B3A1</accession>
<dbReference type="AlphaFoldDB" id="A0A166B3A1"/>
<protein>
    <recommendedName>
        <fullName evidence="4">Secreted protein</fullName>
    </recommendedName>
</protein>
<keyword evidence="1" id="KW-0732">Signal</keyword>
<feature type="signal peptide" evidence="1">
    <location>
        <begin position="1"/>
        <end position="21"/>
    </location>
</feature>
<name>A0A166B3A1_9AGAM</name>
<evidence type="ECO:0008006" key="4">
    <source>
        <dbReference type="Google" id="ProtNLM"/>
    </source>
</evidence>
<dbReference type="EMBL" id="KV428122">
    <property type="protein sequence ID" value="KZT35962.1"/>
    <property type="molecule type" value="Genomic_DNA"/>
</dbReference>
<evidence type="ECO:0000313" key="2">
    <source>
        <dbReference type="EMBL" id="KZT35962.1"/>
    </source>
</evidence>
<evidence type="ECO:0000256" key="1">
    <source>
        <dbReference type="SAM" id="SignalP"/>
    </source>
</evidence>